<organism evidence="2 3">
    <name type="scientific">Paralvinella palmiformis</name>
    <dbReference type="NCBI Taxonomy" id="53620"/>
    <lineage>
        <taxon>Eukaryota</taxon>
        <taxon>Metazoa</taxon>
        <taxon>Spiralia</taxon>
        <taxon>Lophotrochozoa</taxon>
        <taxon>Annelida</taxon>
        <taxon>Polychaeta</taxon>
        <taxon>Sedentaria</taxon>
        <taxon>Canalipalpata</taxon>
        <taxon>Terebellida</taxon>
        <taxon>Terebelliformia</taxon>
        <taxon>Alvinellidae</taxon>
        <taxon>Paralvinella</taxon>
    </lineage>
</organism>
<keyword evidence="1" id="KW-0812">Transmembrane</keyword>
<name>A0AAD9IQX6_9ANNE</name>
<feature type="transmembrane region" description="Helical" evidence="1">
    <location>
        <begin position="40"/>
        <end position="59"/>
    </location>
</feature>
<dbReference type="Proteomes" id="UP001208570">
    <property type="component" value="Unassembled WGS sequence"/>
</dbReference>
<feature type="transmembrane region" description="Helical" evidence="1">
    <location>
        <begin position="71"/>
        <end position="97"/>
    </location>
</feature>
<proteinExistence type="predicted"/>
<accession>A0AAD9IQX6</accession>
<feature type="transmembrane region" description="Helical" evidence="1">
    <location>
        <begin position="6"/>
        <end position="28"/>
    </location>
</feature>
<protein>
    <submittedName>
        <fullName evidence="2">Uncharacterized protein</fullName>
    </submittedName>
</protein>
<keyword evidence="3" id="KW-1185">Reference proteome</keyword>
<gene>
    <name evidence="2" type="ORF">LSH36_2237g00008</name>
</gene>
<evidence type="ECO:0000313" key="3">
    <source>
        <dbReference type="Proteomes" id="UP001208570"/>
    </source>
</evidence>
<sequence length="130" mass="15222">MDILNLSFVSLKAGLLMATSFWMAASFFDRDLSFIVNDSFTFLKFCLLLFRLFLFLPIVKAIPSGYLPSLFIVFLSSVWCVLAGTELFLCLKLVLLYKYAIFGRFMYNEIWLTNNLKLVEKLQWVIQYIR</sequence>
<evidence type="ECO:0000313" key="2">
    <source>
        <dbReference type="EMBL" id="KAK2138902.1"/>
    </source>
</evidence>
<keyword evidence="1" id="KW-1133">Transmembrane helix</keyword>
<reference evidence="2" key="1">
    <citation type="journal article" date="2023" name="Mol. Biol. Evol.">
        <title>Third-Generation Sequencing Reveals the Adaptive Role of the Epigenome in Three Deep-Sea Polychaetes.</title>
        <authorList>
            <person name="Perez M."/>
            <person name="Aroh O."/>
            <person name="Sun Y."/>
            <person name="Lan Y."/>
            <person name="Juniper S.K."/>
            <person name="Young C.R."/>
            <person name="Angers B."/>
            <person name="Qian P.Y."/>
        </authorList>
    </citation>
    <scope>NUCLEOTIDE SEQUENCE</scope>
    <source>
        <strain evidence="2">P08H-3</strain>
    </source>
</reference>
<dbReference type="EMBL" id="JAODUP010002237">
    <property type="protein sequence ID" value="KAK2138902.1"/>
    <property type="molecule type" value="Genomic_DNA"/>
</dbReference>
<comment type="caution">
    <text evidence="2">The sequence shown here is derived from an EMBL/GenBank/DDBJ whole genome shotgun (WGS) entry which is preliminary data.</text>
</comment>
<evidence type="ECO:0000256" key="1">
    <source>
        <dbReference type="SAM" id="Phobius"/>
    </source>
</evidence>
<keyword evidence="1" id="KW-0472">Membrane</keyword>
<dbReference type="AlphaFoldDB" id="A0AAD9IQX6"/>